<dbReference type="EMBL" id="CM024806">
    <property type="protein sequence ID" value="KAG8008762.1"/>
    <property type="molecule type" value="Genomic_DNA"/>
</dbReference>
<name>A0ACB7F2Z7_NIBAL</name>
<evidence type="ECO:0000313" key="1">
    <source>
        <dbReference type="EMBL" id="KAG8008762.1"/>
    </source>
</evidence>
<evidence type="ECO:0000313" key="2">
    <source>
        <dbReference type="Proteomes" id="UP000805704"/>
    </source>
</evidence>
<comment type="caution">
    <text evidence="1">The sequence shown here is derived from an EMBL/GenBank/DDBJ whole genome shotgun (WGS) entry which is preliminary data.</text>
</comment>
<keyword evidence="2" id="KW-1185">Reference proteome</keyword>
<sequence length="236" mass="26612">MKGSINGETPLPWRHNCYIRKLETTTNNNMDSEYLKRHLGKCLADGLAEVAEQRPVNPVLYLAHWLYKYNANVQYETEKKAHLALQEQEQARAREEALHQEKLKEEEKKISDALEESKKISEKETPGSDEPTPATTEATEDNKPVIEEKPNTPVPENQQGTDEAQGNDTEPEVKVTDAVTTSESPEGKPLEARSSPLSEAHITEVKEEPTETPVEKTEVEPRSDEAEEKTEVEPRS</sequence>
<protein>
    <submittedName>
        <fullName evidence="1">DPY30 domain-containing protein 1</fullName>
    </submittedName>
</protein>
<dbReference type="Proteomes" id="UP000805704">
    <property type="component" value="Chromosome 18"/>
</dbReference>
<proteinExistence type="predicted"/>
<feature type="non-terminal residue" evidence="1">
    <location>
        <position position="236"/>
    </location>
</feature>
<accession>A0ACB7F2Z7</accession>
<reference evidence="1" key="1">
    <citation type="submission" date="2020-04" db="EMBL/GenBank/DDBJ databases">
        <title>A chromosome-scale assembly and high-density genetic map of the yellow drum (Nibea albiflora) genome.</title>
        <authorList>
            <person name="Xu D."/>
            <person name="Zhang W."/>
            <person name="Chen R."/>
            <person name="Tan P."/>
            <person name="Wang L."/>
            <person name="Song H."/>
            <person name="Tian L."/>
            <person name="Zhu Q."/>
            <person name="Wang B."/>
        </authorList>
    </citation>
    <scope>NUCLEOTIDE SEQUENCE</scope>
    <source>
        <strain evidence="1">ZJHYS-2018</strain>
    </source>
</reference>
<gene>
    <name evidence="1" type="primary">DYDC1</name>
    <name evidence="1" type="ORF">GBF38_010380</name>
</gene>
<organism evidence="1 2">
    <name type="scientific">Nibea albiflora</name>
    <name type="common">Yellow drum</name>
    <name type="synonym">Corvina albiflora</name>
    <dbReference type="NCBI Taxonomy" id="240163"/>
    <lineage>
        <taxon>Eukaryota</taxon>
        <taxon>Metazoa</taxon>
        <taxon>Chordata</taxon>
        <taxon>Craniata</taxon>
        <taxon>Vertebrata</taxon>
        <taxon>Euteleostomi</taxon>
        <taxon>Actinopterygii</taxon>
        <taxon>Neopterygii</taxon>
        <taxon>Teleostei</taxon>
        <taxon>Neoteleostei</taxon>
        <taxon>Acanthomorphata</taxon>
        <taxon>Eupercaria</taxon>
        <taxon>Sciaenidae</taxon>
        <taxon>Nibea</taxon>
    </lineage>
</organism>